<dbReference type="GO" id="GO:0005524">
    <property type="term" value="F:ATP binding"/>
    <property type="evidence" value="ECO:0007669"/>
    <property type="project" value="UniProtKB-KW"/>
</dbReference>
<dbReference type="PROSITE" id="PS50893">
    <property type="entry name" value="ABC_TRANSPORTER_2"/>
    <property type="match status" value="1"/>
</dbReference>
<gene>
    <name evidence="5" type="ORF">HDF09_001116</name>
</gene>
<keyword evidence="3" id="KW-0067">ATP-binding</keyword>
<dbReference type="InterPro" id="IPR003439">
    <property type="entry name" value="ABC_transporter-like_ATP-bd"/>
</dbReference>
<evidence type="ECO:0000313" key="5">
    <source>
        <dbReference type="EMBL" id="MBB5316466.1"/>
    </source>
</evidence>
<evidence type="ECO:0000313" key="6">
    <source>
        <dbReference type="Proteomes" id="UP000568106"/>
    </source>
</evidence>
<accession>A0A7W8MQ82</accession>
<dbReference type="GO" id="GO:0016887">
    <property type="term" value="F:ATP hydrolysis activity"/>
    <property type="evidence" value="ECO:0007669"/>
    <property type="project" value="InterPro"/>
</dbReference>
<protein>
    <submittedName>
        <fullName evidence="5">ABC-type multidrug transport system ATPase subunit</fullName>
    </submittedName>
</protein>
<dbReference type="InterPro" id="IPR051782">
    <property type="entry name" value="ABC_Transporter_VariousFunc"/>
</dbReference>
<dbReference type="PANTHER" id="PTHR42939">
    <property type="entry name" value="ABC TRANSPORTER ATP-BINDING PROTEIN ALBC-RELATED"/>
    <property type="match status" value="1"/>
</dbReference>
<dbReference type="InterPro" id="IPR003593">
    <property type="entry name" value="AAA+_ATPase"/>
</dbReference>
<dbReference type="InterPro" id="IPR027417">
    <property type="entry name" value="P-loop_NTPase"/>
</dbReference>
<evidence type="ECO:0000256" key="2">
    <source>
        <dbReference type="ARBA" id="ARBA00022741"/>
    </source>
</evidence>
<organism evidence="5 6">
    <name type="scientific">Tunturiibacter empetritectus</name>
    <dbReference type="NCBI Taxonomy" id="3069691"/>
    <lineage>
        <taxon>Bacteria</taxon>
        <taxon>Pseudomonadati</taxon>
        <taxon>Acidobacteriota</taxon>
        <taxon>Terriglobia</taxon>
        <taxon>Terriglobales</taxon>
        <taxon>Acidobacteriaceae</taxon>
        <taxon>Tunturiibacter</taxon>
    </lineage>
</organism>
<proteinExistence type="predicted"/>
<keyword evidence="1" id="KW-0813">Transport</keyword>
<dbReference type="SMART" id="SM00382">
    <property type="entry name" value="AAA"/>
    <property type="match status" value="1"/>
</dbReference>
<evidence type="ECO:0000256" key="3">
    <source>
        <dbReference type="ARBA" id="ARBA00022840"/>
    </source>
</evidence>
<reference evidence="5" key="1">
    <citation type="submission" date="2020-08" db="EMBL/GenBank/DDBJ databases">
        <title>Genomic Encyclopedia of Type Strains, Phase IV (KMG-V): Genome sequencing to study the core and pangenomes of soil and plant-associated prokaryotes.</title>
        <authorList>
            <person name="Whitman W."/>
        </authorList>
    </citation>
    <scope>NUCLEOTIDE SEQUENCE [LARGE SCALE GENOMIC DNA]</scope>
    <source>
        <strain evidence="5">M8UP27</strain>
    </source>
</reference>
<keyword evidence="2" id="KW-0547">Nucleotide-binding</keyword>
<name>A0A7W8MQ82_9BACT</name>
<dbReference type="Proteomes" id="UP000568106">
    <property type="component" value="Unassembled WGS sequence"/>
</dbReference>
<dbReference type="PANTHER" id="PTHR42939:SF1">
    <property type="entry name" value="ABC TRANSPORTER ATP-BINDING PROTEIN ALBC-RELATED"/>
    <property type="match status" value="1"/>
</dbReference>
<dbReference type="SUPFAM" id="SSF52540">
    <property type="entry name" value="P-loop containing nucleoside triphosphate hydrolases"/>
    <property type="match status" value="1"/>
</dbReference>
<sequence length="255" mass="27461">MTQTAETTRSSISPSAADTDCISLDSVSKIYGTFAALRNVTTSFCTGSSTVILGENGAGKSTLLRIIAGLITPTRGRVTVFSGHPHLQRRRIAYMSHSPMLYDELTAIENLNYFSSLHREGGCACVGNPEMALRAVGLDPKLNRPVGQYSQGMRQRTSLARVLQTDPEILLLDEPFSNLDAASARHMVELLADFRTWPVAPVNGVAGARTILLTTHQSALAEPIADRTLTMRNGQIVSSQQTNHHITDSPAEAAG</sequence>
<comment type="caution">
    <text evidence="5">The sequence shown here is derived from an EMBL/GenBank/DDBJ whole genome shotgun (WGS) entry which is preliminary data.</text>
</comment>
<feature type="domain" description="ABC transporter" evidence="4">
    <location>
        <begin position="22"/>
        <end position="255"/>
    </location>
</feature>
<dbReference type="Gene3D" id="3.40.50.300">
    <property type="entry name" value="P-loop containing nucleotide triphosphate hydrolases"/>
    <property type="match status" value="1"/>
</dbReference>
<dbReference type="EMBL" id="JACHDY010000001">
    <property type="protein sequence ID" value="MBB5316466.1"/>
    <property type="molecule type" value="Genomic_DNA"/>
</dbReference>
<dbReference type="AlphaFoldDB" id="A0A7W8MQ82"/>
<dbReference type="Pfam" id="PF00005">
    <property type="entry name" value="ABC_tran"/>
    <property type="match status" value="1"/>
</dbReference>
<keyword evidence="6" id="KW-1185">Reference proteome</keyword>
<evidence type="ECO:0000259" key="4">
    <source>
        <dbReference type="PROSITE" id="PS50893"/>
    </source>
</evidence>
<evidence type="ECO:0000256" key="1">
    <source>
        <dbReference type="ARBA" id="ARBA00022448"/>
    </source>
</evidence>
<dbReference type="CDD" id="cd03230">
    <property type="entry name" value="ABC_DR_subfamily_A"/>
    <property type="match status" value="1"/>
</dbReference>